<accession>Q3SIL1</accession>
<evidence type="ECO:0000256" key="14">
    <source>
        <dbReference type="ARBA" id="ARBA00023136"/>
    </source>
</evidence>
<evidence type="ECO:0000256" key="6">
    <source>
        <dbReference type="ARBA" id="ARBA00022694"/>
    </source>
</evidence>
<dbReference type="STRING" id="292415.Tbd_1564"/>
<comment type="subunit">
    <text evidence="15">Homotetramer formed by a dimer of dimers.</text>
</comment>
<dbReference type="PANTHER" id="PTHR30001:SF1">
    <property type="entry name" value="RIBONUCLEASE E_G-LIKE PROTEIN, CHLOROPLASTIC"/>
    <property type="match status" value="1"/>
</dbReference>
<keyword evidence="9 15" id="KW-0699">rRNA-binding</keyword>
<feature type="compositionally biased region" description="Low complexity" evidence="16">
    <location>
        <begin position="727"/>
        <end position="748"/>
    </location>
</feature>
<dbReference type="GO" id="GO:0019843">
    <property type="term" value="F:rRNA binding"/>
    <property type="evidence" value="ECO:0007669"/>
    <property type="project" value="UniProtKB-KW"/>
</dbReference>
<keyword evidence="12 15" id="KW-0460">Magnesium</keyword>
<feature type="compositionally biased region" description="Low complexity" evidence="16">
    <location>
        <begin position="757"/>
        <end position="769"/>
    </location>
</feature>
<dbReference type="InterPro" id="IPR003029">
    <property type="entry name" value="S1_domain"/>
</dbReference>
<dbReference type="InterPro" id="IPR012340">
    <property type="entry name" value="NA-bd_OB-fold"/>
</dbReference>
<organism evidence="18 19">
    <name type="scientific">Thiobacillus denitrificans (strain ATCC 25259 / T1)</name>
    <dbReference type="NCBI Taxonomy" id="292415"/>
    <lineage>
        <taxon>Bacteria</taxon>
        <taxon>Pseudomonadati</taxon>
        <taxon>Pseudomonadota</taxon>
        <taxon>Betaproteobacteria</taxon>
        <taxon>Nitrosomonadales</taxon>
        <taxon>Thiobacillaceae</taxon>
        <taxon>Thiobacillus</taxon>
    </lineage>
</organism>
<dbReference type="InterPro" id="IPR004659">
    <property type="entry name" value="RNase_E/G"/>
</dbReference>
<comment type="cofactor">
    <cofactor evidence="15">
        <name>Zn(2+)</name>
        <dbReference type="ChEBI" id="CHEBI:29105"/>
    </cofactor>
    <text evidence="15">Binds 2 Zn(2+) ions per homotetramer.</text>
</comment>
<dbReference type="CDD" id="cd04453">
    <property type="entry name" value="S1_RNase_E"/>
    <property type="match status" value="1"/>
</dbReference>
<evidence type="ECO:0000256" key="11">
    <source>
        <dbReference type="ARBA" id="ARBA00022801"/>
    </source>
</evidence>
<comment type="subcellular location">
    <subcellularLocation>
        <location evidence="15">Cytoplasm</location>
    </subcellularLocation>
    <subcellularLocation>
        <location evidence="15">Cell inner membrane</location>
        <topology evidence="15">Peripheral membrane protein</topology>
        <orientation evidence="15">Cytoplasmic side</orientation>
    </subcellularLocation>
</comment>
<evidence type="ECO:0000256" key="13">
    <source>
        <dbReference type="ARBA" id="ARBA00022884"/>
    </source>
</evidence>
<dbReference type="PANTHER" id="PTHR30001">
    <property type="entry name" value="RIBONUCLEASE"/>
    <property type="match status" value="1"/>
</dbReference>
<dbReference type="GO" id="GO:0006402">
    <property type="term" value="P:mRNA catabolic process"/>
    <property type="evidence" value="ECO:0007669"/>
    <property type="project" value="UniProtKB-UniRule"/>
</dbReference>
<evidence type="ECO:0000256" key="12">
    <source>
        <dbReference type="ARBA" id="ARBA00022842"/>
    </source>
</evidence>
<gene>
    <name evidence="15" type="primary">rne</name>
    <name evidence="18" type="ordered locus">Tbd_1564</name>
</gene>
<keyword evidence="15" id="KW-0862">Zinc</keyword>
<comment type="similarity">
    <text evidence="15">Belongs to the RNase E/G family. RNase E subfamily.</text>
</comment>
<evidence type="ECO:0000256" key="15">
    <source>
        <dbReference type="HAMAP-Rule" id="MF_00970"/>
    </source>
</evidence>
<feature type="region of interest" description="Required for zinc-mediated homotetramerization and catalytic activity" evidence="15">
    <location>
        <begin position="397"/>
        <end position="400"/>
    </location>
</feature>
<evidence type="ECO:0000256" key="10">
    <source>
        <dbReference type="ARBA" id="ARBA00022759"/>
    </source>
</evidence>
<feature type="compositionally biased region" description="Basic residues" evidence="16">
    <location>
        <begin position="681"/>
        <end position="690"/>
    </location>
</feature>
<feature type="compositionally biased region" description="Low complexity" evidence="16">
    <location>
        <begin position="661"/>
        <end position="672"/>
    </location>
</feature>
<dbReference type="AlphaFoldDB" id="Q3SIL1"/>
<keyword evidence="8 15" id="KW-0479">Metal-binding</keyword>
<evidence type="ECO:0000313" key="18">
    <source>
        <dbReference type="EMBL" id="AAZ97517.1"/>
    </source>
</evidence>
<keyword evidence="10 15" id="KW-0255">Endonuclease</keyword>
<keyword evidence="7 15" id="KW-0540">Nuclease</keyword>
<feature type="binding site" evidence="15">
    <location>
        <position position="400"/>
    </location>
    <ligand>
        <name>Zn(2+)</name>
        <dbReference type="ChEBI" id="CHEBI:29105"/>
        <note>ligand shared between dimeric partners</note>
    </ligand>
</feature>
<evidence type="ECO:0000256" key="16">
    <source>
        <dbReference type="SAM" id="MobiDB-lite"/>
    </source>
</evidence>
<dbReference type="InterPro" id="IPR019307">
    <property type="entry name" value="RNA-bd_AU-1/RNase_E/G"/>
</dbReference>
<feature type="binding site" evidence="15">
    <location>
        <position position="296"/>
    </location>
    <ligand>
        <name>Mg(2+)</name>
        <dbReference type="ChEBI" id="CHEBI:18420"/>
        <note>catalytic</note>
    </ligand>
</feature>
<evidence type="ECO:0000313" key="19">
    <source>
        <dbReference type="Proteomes" id="UP000008291"/>
    </source>
</evidence>
<feature type="region of interest" description="Disordered" evidence="16">
    <location>
        <begin position="790"/>
        <end position="873"/>
    </location>
</feature>
<keyword evidence="19" id="KW-1185">Reference proteome</keyword>
<dbReference type="GO" id="GO:0006364">
    <property type="term" value="P:rRNA processing"/>
    <property type="evidence" value="ECO:0007669"/>
    <property type="project" value="UniProtKB-UniRule"/>
</dbReference>
<name>Q3SIL1_THIDA</name>
<keyword evidence="5 15" id="KW-0698">rRNA processing</keyword>
<dbReference type="SMART" id="SM00316">
    <property type="entry name" value="S1"/>
    <property type="match status" value="1"/>
</dbReference>
<keyword evidence="3 15" id="KW-0963">Cytoplasm</keyword>
<dbReference type="EMBL" id="CP000116">
    <property type="protein sequence ID" value="AAZ97517.1"/>
    <property type="molecule type" value="Genomic_DNA"/>
</dbReference>
<dbReference type="eggNOG" id="COG1530">
    <property type="taxonomic scope" value="Bacteria"/>
</dbReference>
<evidence type="ECO:0000256" key="7">
    <source>
        <dbReference type="ARBA" id="ARBA00022722"/>
    </source>
</evidence>
<dbReference type="Gene3D" id="3.40.1260.20">
    <property type="entry name" value="Ribonuclease E, catalytic domain"/>
    <property type="match status" value="1"/>
</dbReference>
<dbReference type="Pfam" id="PF20833">
    <property type="entry name" value="RNase_E_G_Thio"/>
    <property type="match status" value="1"/>
</dbReference>
<comment type="function">
    <text evidence="15">Endoribonuclease that plays a central role in RNA processing and decay. Required for the maturation of 5S and 16S rRNAs and the majority of tRNAs. Also involved in the degradation of most mRNAs.</text>
</comment>
<dbReference type="InterPro" id="IPR048583">
    <property type="entry name" value="RNase_E_G_thioredoxin-like"/>
</dbReference>
<keyword evidence="13 15" id="KW-0694">RNA-binding</keyword>
<dbReference type="EC" id="3.1.26.12" evidence="15"/>
<dbReference type="GO" id="GO:0008270">
    <property type="term" value="F:zinc ion binding"/>
    <property type="evidence" value="ECO:0007669"/>
    <property type="project" value="UniProtKB-UniRule"/>
</dbReference>
<dbReference type="GO" id="GO:0008033">
    <property type="term" value="P:tRNA processing"/>
    <property type="evidence" value="ECO:0007669"/>
    <property type="project" value="UniProtKB-UniRule"/>
</dbReference>
<feature type="domain" description="S1 motif" evidence="17">
    <location>
        <begin position="39"/>
        <end position="113"/>
    </location>
</feature>
<dbReference type="Gene3D" id="2.40.50.140">
    <property type="entry name" value="Nucleic acid-binding proteins"/>
    <property type="match status" value="1"/>
</dbReference>
<keyword evidence="6 15" id="KW-0819">tRNA processing</keyword>
<sequence>MKRMLFNATQAEELRVAIVDGQKLVDLDIESASKEQRKGNIYKGVVTRVEPSLEAAFVDYGCERHGFLPFKEIARSCLPNGGRVPENLKEGQELLVQVEKDERGNKGAALTTYVSLAGRYVVLMPTNPRGGGVSRRIEGEERNELRDTLAQLDIPEGMSLIARTAGIGRTAEEFQWDLNYLLSLWKAIDGASTSMSGAFLIYQEGSLVIRAIRDYFSADIGEILIDTEDIYEQAQQFMAHVMPANVNKVKLYRDDVPLFSRFQIEHQIESAFSRQVNLPSGGAIVIDHTEALVSIDVNSARATKGSDVEQTAYNTNLEAADEVARQMRLRDLGGLIVIDFIDMENPKHQREVENRLRDALHHDRARVQTGKISRFGLLEMSRQRLQPSLGETSYNPCPRCHGTGHIRGTESSALHILRILQEEAMKENTGAVHVQLPVDVATFLLNEKRPDIHTVESRLKVNVVLIPNIHMETPHYTITRLRHDELNVAGAAEPSYKMALVPETEAIYQTAQAAAPLRQEAAVKSIPPPQPTVAPRPVVPASEPAPAGLFDRIFGWFKKRGDETHAPEAAPAAEAVPAIVRSERPSERRERERKPGQRRGRGEGREGREGRNGEGRNGEARQGESRQTEPRQPEVREPRAEQAKPPRPPRQPKPRPEAEVAPRAATAPVAEEPAGEEKREPRSRRGRGRRGRGEGRSEAAANGSATPRAVIEIAGYRAVIELARPARPAPAAAAPVAAAAEPAAAPAPSQQALQLDAPTPATKPAPGAVTASPAEILAALAAGEAELQQVETRSAAAAAADGSEPSRPRRRRRPSVKADAEPVSLMQVETSAPIEVPVDAPAPAAGPHPTRRRPRPQPSAPQEPLVQVETQAK</sequence>
<dbReference type="Pfam" id="PF10150">
    <property type="entry name" value="RNase_E_G"/>
    <property type="match status" value="1"/>
</dbReference>
<evidence type="ECO:0000256" key="5">
    <source>
        <dbReference type="ARBA" id="ARBA00022552"/>
    </source>
</evidence>
<keyword evidence="11 15" id="KW-0378">Hydrolase</keyword>
<dbReference type="NCBIfam" id="TIGR00757">
    <property type="entry name" value="RNaseEG"/>
    <property type="match status" value="1"/>
</dbReference>
<keyword evidence="2 15" id="KW-1003">Cell membrane</keyword>
<evidence type="ECO:0000259" key="17">
    <source>
        <dbReference type="PROSITE" id="PS50126"/>
    </source>
</evidence>
<dbReference type="OrthoDB" id="9804278at2"/>
<keyword evidence="4 15" id="KW-0997">Cell inner membrane</keyword>
<reference evidence="18 19" key="1">
    <citation type="journal article" date="2006" name="J. Bacteriol.">
        <title>The genome sequence of the obligately chemolithoautotrophic, facultatively anaerobic bacterium Thiobacillus denitrificans.</title>
        <authorList>
            <person name="Beller H.R."/>
            <person name="Chain P.S."/>
            <person name="Letain T.E."/>
            <person name="Chakicherla A."/>
            <person name="Larimer F.W."/>
            <person name="Richardson P.M."/>
            <person name="Coleman M.A."/>
            <person name="Wood A.P."/>
            <person name="Kelly D.P."/>
        </authorList>
    </citation>
    <scope>NUCLEOTIDE SEQUENCE [LARGE SCALE GENOMIC DNA]</scope>
    <source>
        <strain evidence="18 19">ATCC 25259</strain>
    </source>
</reference>
<protein>
    <recommendedName>
        <fullName evidence="15">Ribonuclease E</fullName>
        <shortName evidence="15">RNase E</shortName>
        <ecNumber evidence="15">3.1.26.12</ecNumber>
    </recommendedName>
</protein>
<dbReference type="Pfam" id="PF00575">
    <property type="entry name" value="S1"/>
    <property type="match status" value="1"/>
</dbReference>
<dbReference type="Proteomes" id="UP000008291">
    <property type="component" value="Chromosome"/>
</dbReference>
<dbReference type="HAMAP" id="MF_00970">
    <property type="entry name" value="RNase_E"/>
    <property type="match status" value="1"/>
</dbReference>
<feature type="binding site" evidence="15">
    <location>
        <position position="397"/>
    </location>
    <ligand>
        <name>Zn(2+)</name>
        <dbReference type="ChEBI" id="CHEBI:29105"/>
        <note>ligand shared between dimeric partners</note>
    </ligand>
</feature>
<evidence type="ECO:0000256" key="8">
    <source>
        <dbReference type="ARBA" id="ARBA00022723"/>
    </source>
</evidence>
<keyword evidence="14 15" id="KW-0472">Membrane</keyword>
<dbReference type="PROSITE" id="PS50126">
    <property type="entry name" value="S1"/>
    <property type="match status" value="1"/>
</dbReference>
<comment type="similarity">
    <text evidence="1">Belongs to the RNase E/G family. RNase G subfamily.</text>
</comment>
<dbReference type="GO" id="GO:0000049">
    <property type="term" value="F:tRNA binding"/>
    <property type="evidence" value="ECO:0007669"/>
    <property type="project" value="UniProtKB-KW"/>
</dbReference>
<dbReference type="HOGENOM" id="CLU_003468_3_2_4"/>
<evidence type="ECO:0000256" key="1">
    <source>
        <dbReference type="ARBA" id="ARBA00005663"/>
    </source>
</evidence>
<feature type="binding site" evidence="15">
    <location>
        <position position="339"/>
    </location>
    <ligand>
        <name>Mg(2+)</name>
        <dbReference type="ChEBI" id="CHEBI:18420"/>
        <note>catalytic</note>
    </ligand>
</feature>
<feature type="region of interest" description="Disordered" evidence="16">
    <location>
        <begin position="564"/>
        <end position="709"/>
    </location>
</feature>
<dbReference type="GO" id="GO:0009898">
    <property type="term" value="C:cytoplasmic side of plasma membrane"/>
    <property type="evidence" value="ECO:0007669"/>
    <property type="project" value="UniProtKB-UniRule"/>
</dbReference>
<dbReference type="GO" id="GO:0005737">
    <property type="term" value="C:cytoplasm"/>
    <property type="evidence" value="ECO:0007669"/>
    <property type="project" value="UniProtKB-SubCell"/>
</dbReference>
<feature type="region of interest" description="Disordered" evidence="16">
    <location>
        <begin position="727"/>
        <end position="769"/>
    </location>
</feature>
<evidence type="ECO:0000256" key="2">
    <source>
        <dbReference type="ARBA" id="ARBA00022475"/>
    </source>
</evidence>
<dbReference type="RefSeq" id="WP_011312076.1">
    <property type="nucleotide sequence ID" value="NC_007404.1"/>
</dbReference>
<evidence type="ECO:0000256" key="3">
    <source>
        <dbReference type="ARBA" id="ARBA00022490"/>
    </source>
</evidence>
<dbReference type="GO" id="GO:0000287">
    <property type="term" value="F:magnesium ion binding"/>
    <property type="evidence" value="ECO:0007669"/>
    <property type="project" value="UniProtKB-UniRule"/>
</dbReference>
<feature type="compositionally biased region" description="Low complexity" evidence="16">
    <location>
        <begin position="832"/>
        <end position="848"/>
    </location>
</feature>
<proteinExistence type="inferred from homology"/>
<comment type="catalytic activity">
    <reaction evidence="15">
        <text>Endonucleolytic cleavage of single-stranded RNA in A- and U-rich regions.</text>
        <dbReference type="EC" id="3.1.26.12"/>
    </reaction>
</comment>
<keyword evidence="15" id="KW-0820">tRNA-binding</keyword>
<dbReference type="SUPFAM" id="SSF50249">
    <property type="entry name" value="Nucleic acid-binding proteins"/>
    <property type="match status" value="1"/>
</dbReference>
<dbReference type="InterPro" id="IPR028878">
    <property type="entry name" value="RNase_E"/>
</dbReference>
<dbReference type="KEGG" id="tbd:Tbd_1564"/>
<feature type="compositionally biased region" description="Basic and acidic residues" evidence="16">
    <location>
        <begin position="581"/>
        <end position="644"/>
    </location>
</feature>
<dbReference type="GO" id="GO:0008995">
    <property type="term" value="F:ribonuclease E activity"/>
    <property type="evidence" value="ECO:0007669"/>
    <property type="project" value="UniProtKB-EC"/>
</dbReference>
<evidence type="ECO:0000256" key="9">
    <source>
        <dbReference type="ARBA" id="ARBA00022730"/>
    </source>
</evidence>
<feature type="compositionally biased region" description="Low complexity" evidence="16">
    <location>
        <begin position="567"/>
        <end position="578"/>
    </location>
</feature>
<comment type="cofactor">
    <cofactor evidence="15">
        <name>Mg(2+)</name>
        <dbReference type="ChEBI" id="CHEBI:18420"/>
    </cofactor>
    <text evidence="15">Binds 1 Mg(2+) ion per subunit.</text>
</comment>
<evidence type="ECO:0000256" key="4">
    <source>
        <dbReference type="ARBA" id="ARBA00022519"/>
    </source>
</evidence>